<keyword evidence="3 6" id="KW-0863">Zinc-finger</keyword>
<feature type="domain" description="THAP-type" evidence="8">
    <location>
        <begin position="6"/>
        <end position="91"/>
    </location>
</feature>
<sequence length="456" mass="52335">MPKGKKPKKAHCCVGGCNNDDRYPDNYKYHSHVTTMEFFNFTTSASKRVIWIRNVQKGRLDFFDPKPGTFICANHFKDGKPTPENPHPTEFMTKLSNEHGSTPKKKKKPAERTTPASETFQSEEELSDLDFHYLSEGSESEPETAHPDFTFEIVATEGMVSFYTGLPDSRTFELLYDYLRPKAKNMNYWKGEAQRAGEETPSVKRGPKRKLQLEEELLLTLMRLRLGLFVEDLAVRFKVSHSLVTQIFSTWVRFMSRELNWMIMWPSRGQIQLELPEAFRKIYPKVRCIIDCTEVFTETPSALDIQATLWSDYKHHSTMKFLVAVTPNGAPCYVSPCYGGRATDKFIVKDCGFLNFVEPYDQIMADRGFKIKDELLMRNAYLCIPPSTKAGSQMVPREVQETSRIANVRIYVEQAIGRLKRFNILKNELPINCLPLCDDLVQVVCALTCLQDPPCV</sequence>
<comment type="caution">
    <text evidence="9">The sequence shown here is derived from an EMBL/GenBank/DDBJ whole genome shotgun (WGS) entry which is preliminary data.</text>
</comment>
<reference evidence="9 10" key="1">
    <citation type="submission" date="2022-05" db="EMBL/GenBank/DDBJ databases">
        <authorList>
            <consortium name="Genoscope - CEA"/>
            <person name="William W."/>
        </authorList>
    </citation>
    <scope>NUCLEOTIDE SEQUENCE [LARGE SCALE GENOMIC DNA]</scope>
</reference>
<dbReference type="PANTHER" id="PTHR23080:SF141">
    <property type="entry name" value="TRANSPOSASE HELIX-TURN-HELIX DOMAIN-CONTAINING PROTEIN"/>
    <property type="match status" value="1"/>
</dbReference>
<evidence type="ECO:0000313" key="9">
    <source>
        <dbReference type="EMBL" id="CAH3177354.1"/>
    </source>
</evidence>
<keyword evidence="5 6" id="KW-0238">DNA-binding</keyword>
<dbReference type="PROSITE" id="PS50950">
    <property type="entry name" value="ZF_THAP"/>
    <property type="match status" value="1"/>
</dbReference>
<feature type="region of interest" description="Disordered" evidence="7">
    <location>
        <begin position="77"/>
        <end position="125"/>
    </location>
</feature>
<dbReference type="Pfam" id="PF13613">
    <property type="entry name" value="HTH_Tnp_4"/>
    <property type="match status" value="1"/>
</dbReference>
<organism evidence="9 10">
    <name type="scientific">Porites evermanni</name>
    <dbReference type="NCBI Taxonomy" id="104178"/>
    <lineage>
        <taxon>Eukaryota</taxon>
        <taxon>Metazoa</taxon>
        <taxon>Cnidaria</taxon>
        <taxon>Anthozoa</taxon>
        <taxon>Hexacorallia</taxon>
        <taxon>Scleractinia</taxon>
        <taxon>Fungiina</taxon>
        <taxon>Poritidae</taxon>
        <taxon>Porites</taxon>
    </lineage>
</organism>
<dbReference type="InterPro" id="IPR006612">
    <property type="entry name" value="THAP_Znf"/>
</dbReference>
<protein>
    <recommendedName>
        <fullName evidence="8">THAP-type domain-containing protein</fullName>
    </recommendedName>
</protein>
<evidence type="ECO:0000256" key="2">
    <source>
        <dbReference type="ARBA" id="ARBA00022723"/>
    </source>
</evidence>
<dbReference type="PANTHER" id="PTHR23080">
    <property type="entry name" value="THAP DOMAIN PROTEIN"/>
    <property type="match status" value="1"/>
</dbReference>
<accession>A0ABN8RHE5</accession>
<gene>
    <name evidence="9" type="ORF">PEVE_00011202</name>
</gene>
<evidence type="ECO:0000256" key="7">
    <source>
        <dbReference type="SAM" id="MobiDB-lite"/>
    </source>
</evidence>
<dbReference type="Pfam" id="PF13359">
    <property type="entry name" value="DDE_Tnp_4"/>
    <property type="match status" value="1"/>
</dbReference>
<evidence type="ECO:0000256" key="5">
    <source>
        <dbReference type="ARBA" id="ARBA00023125"/>
    </source>
</evidence>
<name>A0ABN8RHE5_9CNID</name>
<proteinExistence type="predicted"/>
<dbReference type="Proteomes" id="UP001159427">
    <property type="component" value="Unassembled WGS sequence"/>
</dbReference>
<dbReference type="InterPro" id="IPR027806">
    <property type="entry name" value="HARBI1_dom"/>
</dbReference>
<dbReference type="InterPro" id="IPR027805">
    <property type="entry name" value="Transposase_HTH_dom"/>
</dbReference>
<evidence type="ECO:0000259" key="8">
    <source>
        <dbReference type="PROSITE" id="PS50950"/>
    </source>
</evidence>
<evidence type="ECO:0000256" key="6">
    <source>
        <dbReference type="PROSITE-ProRule" id="PRU00309"/>
    </source>
</evidence>
<evidence type="ECO:0000256" key="3">
    <source>
        <dbReference type="ARBA" id="ARBA00022771"/>
    </source>
</evidence>
<evidence type="ECO:0000256" key="4">
    <source>
        <dbReference type="ARBA" id="ARBA00022833"/>
    </source>
</evidence>
<dbReference type="EMBL" id="CALNXI010001802">
    <property type="protein sequence ID" value="CAH3177354.1"/>
    <property type="molecule type" value="Genomic_DNA"/>
</dbReference>
<dbReference type="SUPFAM" id="SSF57716">
    <property type="entry name" value="Glucocorticoid receptor-like (DNA-binding domain)"/>
    <property type="match status" value="1"/>
</dbReference>
<comment type="cofactor">
    <cofactor evidence="1">
        <name>a divalent metal cation</name>
        <dbReference type="ChEBI" id="CHEBI:60240"/>
    </cofactor>
</comment>
<keyword evidence="10" id="KW-1185">Reference proteome</keyword>
<dbReference type="Pfam" id="PF05485">
    <property type="entry name" value="THAP"/>
    <property type="match status" value="1"/>
</dbReference>
<keyword evidence="2" id="KW-0479">Metal-binding</keyword>
<evidence type="ECO:0000256" key="1">
    <source>
        <dbReference type="ARBA" id="ARBA00001968"/>
    </source>
</evidence>
<keyword evidence="4" id="KW-0862">Zinc</keyword>
<evidence type="ECO:0000313" key="10">
    <source>
        <dbReference type="Proteomes" id="UP001159427"/>
    </source>
</evidence>